<keyword evidence="2" id="KW-1185">Reference proteome</keyword>
<comment type="caution">
    <text evidence="1">The sequence shown here is derived from an EMBL/GenBank/DDBJ whole genome shotgun (WGS) entry which is preliminary data.</text>
</comment>
<name>A0ACA9MD71_9GLOM</name>
<evidence type="ECO:0000313" key="2">
    <source>
        <dbReference type="Proteomes" id="UP000789525"/>
    </source>
</evidence>
<proteinExistence type="predicted"/>
<feature type="non-terminal residue" evidence="1">
    <location>
        <position position="42"/>
    </location>
</feature>
<accession>A0ACA9MD71</accession>
<dbReference type="EMBL" id="CAJVPT010011807">
    <property type="protein sequence ID" value="CAG8582138.1"/>
    <property type="molecule type" value="Genomic_DNA"/>
</dbReference>
<dbReference type="Proteomes" id="UP000789525">
    <property type="component" value="Unassembled WGS sequence"/>
</dbReference>
<protein>
    <submittedName>
        <fullName evidence="1">14572_t:CDS:1</fullName>
    </submittedName>
</protein>
<gene>
    <name evidence="1" type="ORF">ACOLOM_LOCUS6002</name>
</gene>
<evidence type="ECO:0000313" key="1">
    <source>
        <dbReference type="EMBL" id="CAG8582138.1"/>
    </source>
</evidence>
<organism evidence="1 2">
    <name type="scientific">Acaulospora colombiana</name>
    <dbReference type="NCBI Taxonomy" id="27376"/>
    <lineage>
        <taxon>Eukaryota</taxon>
        <taxon>Fungi</taxon>
        <taxon>Fungi incertae sedis</taxon>
        <taxon>Mucoromycota</taxon>
        <taxon>Glomeromycotina</taxon>
        <taxon>Glomeromycetes</taxon>
        <taxon>Diversisporales</taxon>
        <taxon>Acaulosporaceae</taxon>
        <taxon>Acaulospora</taxon>
    </lineage>
</organism>
<sequence length="42" mass="4819">MNALPTEIMHIILGHLRPPILTTRADEAACKFTTNAWNWWSP</sequence>
<reference evidence="1" key="1">
    <citation type="submission" date="2021-06" db="EMBL/GenBank/DDBJ databases">
        <authorList>
            <person name="Kallberg Y."/>
            <person name="Tangrot J."/>
            <person name="Rosling A."/>
        </authorList>
    </citation>
    <scope>NUCLEOTIDE SEQUENCE</scope>
    <source>
        <strain evidence="1">CL356</strain>
    </source>
</reference>